<gene>
    <name evidence="1" type="ORF">NBRC111893_2496</name>
</gene>
<organism evidence="1 2">
    <name type="scientific">Lentilactobacillus kosonis</name>
    <dbReference type="NCBI Taxonomy" id="2810561"/>
    <lineage>
        <taxon>Bacteria</taxon>
        <taxon>Bacillati</taxon>
        <taxon>Bacillota</taxon>
        <taxon>Bacilli</taxon>
        <taxon>Lactobacillales</taxon>
        <taxon>Lactobacillaceae</taxon>
        <taxon>Lentilactobacillus</taxon>
    </lineage>
</organism>
<reference evidence="1 2" key="1">
    <citation type="submission" date="2017-11" db="EMBL/GenBank/DDBJ databases">
        <title>Draft Genome Sequence of Lactobacillus curieae NBRC 111893 isolated from Koso, a Japanese sugar-Vegetable Fermented Beverage.</title>
        <authorList>
            <person name="Chiou T.Y."/>
            <person name="Oshima K."/>
            <person name="Suda W."/>
            <person name="Hattori M."/>
            <person name="Takahashi T."/>
        </authorList>
    </citation>
    <scope>NUCLEOTIDE SEQUENCE [LARGE SCALE GENOMIC DNA]</scope>
    <source>
        <strain evidence="1 2">NBRC111893</strain>
    </source>
</reference>
<accession>A0A401FPN6</accession>
<dbReference type="EMBL" id="BEXA01000009">
    <property type="protein sequence ID" value="GAY74350.1"/>
    <property type="molecule type" value="Genomic_DNA"/>
</dbReference>
<sequence length="107" mass="12270">MVENHIYLTSLPEAIKSNTTDTIALLTESENRPEAWGNDIFHGMAQGVEVQIFYGEDFDRNTNDCEIELMQLFQTNGWRIANSRPHILDPDTNQVIKVFFVGKNKLI</sequence>
<dbReference type="Pfam" id="PF05657">
    <property type="entry name" value="DUF806"/>
    <property type="match status" value="1"/>
</dbReference>
<dbReference type="RefSeq" id="WP_125008998.1">
    <property type="nucleotide sequence ID" value="NZ_BEXA01000009.1"/>
</dbReference>
<evidence type="ECO:0000313" key="1">
    <source>
        <dbReference type="EMBL" id="GAY74350.1"/>
    </source>
</evidence>
<dbReference type="Proteomes" id="UP000286974">
    <property type="component" value="Unassembled WGS sequence"/>
</dbReference>
<dbReference type="InterPro" id="IPR008524">
    <property type="entry name" value="DUF806"/>
</dbReference>
<dbReference type="AlphaFoldDB" id="A0A401FPN6"/>
<comment type="caution">
    <text evidence="1">The sequence shown here is derived from an EMBL/GenBank/DDBJ whole genome shotgun (WGS) entry which is preliminary data.</text>
</comment>
<name>A0A401FPN6_9LACO</name>
<evidence type="ECO:0000313" key="2">
    <source>
        <dbReference type="Proteomes" id="UP000286974"/>
    </source>
</evidence>
<keyword evidence="2" id="KW-1185">Reference proteome</keyword>
<protein>
    <submittedName>
        <fullName evidence="1">Phage tail assembly</fullName>
    </submittedName>
</protein>
<proteinExistence type="predicted"/>